<dbReference type="InterPro" id="IPR051811">
    <property type="entry name" value="Cytochrome_c550/c551-like"/>
</dbReference>
<dbReference type="PANTHER" id="PTHR37823">
    <property type="entry name" value="CYTOCHROME C-553-LIKE"/>
    <property type="match status" value="1"/>
</dbReference>
<evidence type="ECO:0000313" key="8">
    <source>
        <dbReference type="EMBL" id="MEN2790474.1"/>
    </source>
</evidence>
<keyword evidence="1" id="KW-0813">Transport</keyword>
<dbReference type="Proteomes" id="UP001419910">
    <property type="component" value="Unassembled WGS sequence"/>
</dbReference>
<evidence type="ECO:0000256" key="6">
    <source>
        <dbReference type="PROSITE-ProRule" id="PRU00433"/>
    </source>
</evidence>
<dbReference type="RefSeq" id="WP_343889310.1">
    <property type="nucleotide sequence ID" value="NZ_BAAAEH010000020.1"/>
</dbReference>
<keyword evidence="2 6" id="KW-0349">Heme</keyword>
<feature type="domain" description="Cytochrome c" evidence="7">
    <location>
        <begin position="182"/>
        <end position="274"/>
    </location>
</feature>
<keyword evidence="3 6" id="KW-0479">Metal-binding</keyword>
<dbReference type="EMBL" id="JBDIME010000009">
    <property type="protein sequence ID" value="MEN2790474.1"/>
    <property type="molecule type" value="Genomic_DNA"/>
</dbReference>
<keyword evidence="4" id="KW-0249">Electron transport</keyword>
<dbReference type="Gene3D" id="1.10.760.10">
    <property type="entry name" value="Cytochrome c-like domain"/>
    <property type="match status" value="2"/>
</dbReference>
<organism evidence="8 9">
    <name type="scientific">Sphingomonas oligophenolica</name>
    <dbReference type="NCBI Taxonomy" id="301154"/>
    <lineage>
        <taxon>Bacteria</taxon>
        <taxon>Pseudomonadati</taxon>
        <taxon>Pseudomonadota</taxon>
        <taxon>Alphaproteobacteria</taxon>
        <taxon>Sphingomonadales</taxon>
        <taxon>Sphingomonadaceae</taxon>
        <taxon>Sphingomonas</taxon>
    </lineage>
</organism>
<gene>
    <name evidence="8" type="ORF">ABC974_12615</name>
</gene>
<dbReference type="InterPro" id="IPR036909">
    <property type="entry name" value="Cyt_c-like_dom_sf"/>
</dbReference>
<dbReference type="SUPFAM" id="SSF46626">
    <property type="entry name" value="Cytochrome c"/>
    <property type="match status" value="2"/>
</dbReference>
<proteinExistence type="predicted"/>
<evidence type="ECO:0000256" key="4">
    <source>
        <dbReference type="ARBA" id="ARBA00022982"/>
    </source>
</evidence>
<sequence length="280" mass="29633">MRILGRVAIGLAGIVLFVPAVLYGASEWALRQGHDVPLATIKVPHDAAAIEEGGRLARITGCRGCHGADGGGHVLVDDPMLGRLAPPALARVAARDSDAELDRTIQHGVNKAGNTLFVMPTRAHRFLADEDRARIIAWIRSLKPRQDDVVATTSYGPVGRALILAGKLPPSADPVTVSPATRPADVGRYFVNVSCAACHKLYEPQPTEDGKQVAPALAPIAAAYDPVAFRTLLRTGVGMSGRDLGLMKNVARGDLHVLTDSEIVAIQAYLTGEAARMPPE</sequence>
<name>A0ABU9Y3T7_9SPHN</name>
<accession>A0ABU9Y3T7</accession>
<keyword evidence="5 6" id="KW-0408">Iron</keyword>
<reference evidence="8 9" key="1">
    <citation type="submission" date="2024-05" db="EMBL/GenBank/DDBJ databases">
        <authorList>
            <person name="Liu Q."/>
            <person name="Xin Y.-H."/>
        </authorList>
    </citation>
    <scope>NUCLEOTIDE SEQUENCE [LARGE SCALE GENOMIC DNA]</scope>
    <source>
        <strain evidence="8 9">CGMCC 1.10181</strain>
    </source>
</reference>
<evidence type="ECO:0000256" key="1">
    <source>
        <dbReference type="ARBA" id="ARBA00022448"/>
    </source>
</evidence>
<evidence type="ECO:0000313" key="9">
    <source>
        <dbReference type="Proteomes" id="UP001419910"/>
    </source>
</evidence>
<comment type="caution">
    <text evidence="8">The sequence shown here is derived from an EMBL/GenBank/DDBJ whole genome shotgun (WGS) entry which is preliminary data.</text>
</comment>
<dbReference type="InterPro" id="IPR009056">
    <property type="entry name" value="Cyt_c-like_dom"/>
</dbReference>
<evidence type="ECO:0000256" key="5">
    <source>
        <dbReference type="ARBA" id="ARBA00023004"/>
    </source>
</evidence>
<evidence type="ECO:0000256" key="2">
    <source>
        <dbReference type="ARBA" id="ARBA00022617"/>
    </source>
</evidence>
<keyword evidence="9" id="KW-1185">Reference proteome</keyword>
<evidence type="ECO:0000259" key="7">
    <source>
        <dbReference type="PROSITE" id="PS51007"/>
    </source>
</evidence>
<protein>
    <submittedName>
        <fullName evidence="8">Cytochrome c</fullName>
    </submittedName>
</protein>
<evidence type="ECO:0000256" key="3">
    <source>
        <dbReference type="ARBA" id="ARBA00022723"/>
    </source>
</evidence>
<feature type="domain" description="Cytochrome c" evidence="7">
    <location>
        <begin position="48"/>
        <end position="143"/>
    </location>
</feature>
<dbReference type="Pfam" id="PF00034">
    <property type="entry name" value="Cytochrom_C"/>
    <property type="match status" value="1"/>
</dbReference>
<dbReference type="PROSITE" id="PS51007">
    <property type="entry name" value="CYTC"/>
    <property type="match status" value="2"/>
</dbReference>